<protein>
    <recommendedName>
        <fullName evidence="2">VWFA domain-containing protein</fullName>
    </recommendedName>
</protein>
<dbReference type="OrthoDB" id="251556at2"/>
<reference evidence="3 4" key="1">
    <citation type="submission" date="2019-02" db="EMBL/GenBank/DDBJ databases">
        <title>Deep-cultivation of Planctomycetes and their phenomic and genomic characterization uncovers novel biology.</title>
        <authorList>
            <person name="Wiegand S."/>
            <person name="Jogler M."/>
            <person name="Boedeker C."/>
            <person name="Pinto D."/>
            <person name="Vollmers J."/>
            <person name="Rivas-Marin E."/>
            <person name="Kohn T."/>
            <person name="Peeters S.H."/>
            <person name="Heuer A."/>
            <person name="Rast P."/>
            <person name="Oberbeckmann S."/>
            <person name="Bunk B."/>
            <person name="Jeske O."/>
            <person name="Meyerdierks A."/>
            <person name="Storesund J.E."/>
            <person name="Kallscheuer N."/>
            <person name="Luecker S."/>
            <person name="Lage O.M."/>
            <person name="Pohl T."/>
            <person name="Merkel B.J."/>
            <person name="Hornburger P."/>
            <person name="Mueller R.-W."/>
            <person name="Bruemmer F."/>
            <person name="Labrenz M."/>
            <person name="Spormann A.M."/>
            <person name="Op den Camp H."/>
            <person name="Overmann J."/>
            <person name="Amann R."/>
            <person name="Jetten M.S.M."/>
            <person name="Mascher T."/>
            <person name="Medema M.H."/>
            <person name="Devos D.P."/>
            <person name="Kaster A.-K."/>
            <person name="Ovreas L."/>
            <person name="Rohde M."/>
            <person name="Galperin M.Y."/>
            <person name="Jogler C."/>
        </authorList>
    </citation>
    <scope>NUCLEOTIDE SEQUENCE [LARGE SCALE GENOMIC DNA]</scope>
    <source>
        <strain evidence="3 4">Poly30</strain>
    </source>
</reference>
<proteinExistence type="predicted"/>
<dbReference type="Gene3D" id="3.40.50.880">
    <property type="match status" value="1"/>
</dbReference>
<dbReference type="PROSITE" id="PS50234">
    <property type="entry name" value="VWFA"/>
    <property type="match status" value="1"/>
</dbReference>
<keyword evidence="1" id="KW-0472">Membrane</keyword>
<accession>A0A518EWW6</accession>
<evidence type="ECO:0000256" key="1">
    <source>
        <dbReference type="SAM" id="Phobius"/>
    </source>
</evidence>
<dbReference type="SUPFAM" id="SSF52317">
    <property type="entry name" value="Class I glutamine amidotransferase-like"/>
    <property type="match status" value="1"/>
</dbReference>
<keyword evidence="1" id="KW-0812">Transmembrane</keyword>
<dbReference type="CDD" id="cd03143">
    <property type="entry name" value="A4_beta-galactosidase_middle_domain"/>
    <property type="match status" value="1"/>
</dbReference>
<dbReference type="Pfam" id="PF07584">
    <property type="entry name" value="BatA"/>
    <property type="match status" value="1"/>
</dbReference>
<dbReference type="InterPro" id="IPR036465">
    <property type="entry name" value="vWFA_dom_sf"/>
</dbReference>
<evidence type="ECO:0000259" key="2">
    <source>
        <dbReference type="PROSITE" id="PS50234"/>
    </source>
</evidence>
<dbReference type="NCBIfam" id="TIGR02226">
    <property type="entry name" value="two_anch"/>
    <property type="match status" value="1"/>
</dbReference>
<evidence type="ECO:0000313" key="3">
    <source>
        <dbReference type="EMBL" id="QDV08580.1"/>
    </source>
</evidence>
<feature type="transmembrane region" description="Helical" evidence="1">
    <location>
        <begin position="6"/>
        <end position="26"/>
    </location>
</feature>
<dbReference type="EMBL" id="CP036434">
    <property type="protein sequence ID" value="QDV08580.1"/>
    <property type="molecule type" value="Genomic_DNA"/>
</dbReference>
<name>A0A518EWW6_9BACT</name>
<dbReference type="AlphaFoldDB" id="A0A518EWW6"/>
<keyword evidence="4" id="KW-1185">Reference proteome</keyword>
<feature type="transmembrane region" description="Helical" evidence="1">
    <location>
        <begin position="722"/>
        <end position="744"/>
    </location>
</feature>
<dbReference type="InterPro" id="IPR002035">
    <property type="entry name" value="VWF_A"/>
</dbReference>
<evidence type="ECO:0000313" key="4">
    <source>
        <dbReference type="Proteomes" id="UP000320390"/>
    </source>
</evidence>
<dbReference type="InterPro" id="IPR011933">
    <property type="entry name" value="Double_TM_dom"/>
</dbReference>
<dbReference type="PANTHER" id="PTHR37464">
    <property type="entry name" value="BLL2463 PROTEIN"/>
    <property type="match status" value="1"/>
</dbReference>
<organism evidence="3 4">
    <name type="scientific">Saltatorellus ferox</name>
    <dbReference type="NCBI Taxonomy" id="2528018"/>
    <lineage>
        <taxon>Bacteria</taxon>
        <taxon>Pseudomonadati</taxon>
        <taxon>Planctomycetota</taxon>
        <taxon>Planctomycetia</taxon>
        <taxon>Planctomycetia incertae sedis</taxon>
        <taxon>Saltatorellus</taxon>
    </lineage>
</organism>
<dbReference type="PANTHER" id="PTHR37464:SF1">
    <property type="entry name" value="BLL2463 PROTEIN"/>
    <property type="match status" value="1"/>
</dbReference>
<keyword evidence="1" id="KW-1133">Transmembrane helix</keyword>
<dbReference type="SUPFAM" id="SSF53300">
    <property type="entry name" value="vWA-like"/>
    <property type="match status" value="1"/>
</dbReference>
<dbReference type="InterPro" id="IPR029062">
    <property type="entry name" value="Class_I_gatase-like"/>
</dbReference>
<dbReference type="Gene3D" id="3.40.50.410">
    <property type="entry name" value="von Willebrand factor, type A domain"/>
    <property type="match status" value="1"/>
</dbReference>
<feature type="transmembrane region" description="Helical" evidence="1">
    <location>
        <begin position="57"/>
        <end position="76"/>
    </location>
</feature>
<gene>
    <name evidence="3" type="ORF">Poly30_41330</name>
</gene>
<dbReference type="Proteomes" id="UP000320390">
    <property type="component" value="Chromosome"/>
</dbReference>
<sequence>MIEGFQNPGLAIGAALCVVPLIIHLLNRQRHRPQRWAAMRFVLAAYKKTRRQVQLENLLLLLLRMLAVAALAFAIARPFASGDSPLAALREERRDLVLIIDGSASTGYREEVETVFERIVARASELIEELDASRGDRVRLVFAGAVPRSYPMTDPTDAASILETLESPLDETADLAAAIADVTEAISDDIKSGVSSATDVRWLTDLQASTFAASTARGSDREGSNEAAEPRALAEELARLDELEIKVLVEDLGPRVLRPDNLAVQSLTILGEEPRAGVPFEVAVSMANFGDKDLLAERIALKVGGERLPSQRIDIPARGSAEAVFTAEIAEAGHHALTASLEGDRLGVDDERSLVIYLPEPLEILVVNGAPADRLEDDEVGFLLAVLEPPDDSLGGDTTSPFSVRTIRPADLDSADAPIDEADVIILANVPTIPSSAVARIEERVAAGAGLLITAGDRMGSLADWSESLLREDGTGLLPAELQRRVAAPRRTTYYRVNSFDETYPGLFYFSDEKRRPLLTEVPFYEFVAAIPLEGARVLARFDDSAGSPLLVERAYGNGRVLLWTSSIDPAWNRVPDSGKTFVPLVLELLQNLRARDEGKRTVSVGEDVTVIVNEFPREAALVRPSGGQQPIEGDATERPDQRWALPRLPGAWLNEVGVYELRAQGVRPQPIAVQFETSESDLARATPAEVEAIHPALIVAEVTAEGDRRADAASQPRNGEIWRWLAMAALLFLVFESLFGAYIGRRRGAIS</sequence>
<feature type="domain" description="VWFA" evidence="2">
    <location>
        <begin position="95"/>
        <end position="303"/>
    </location>
</feature>
<dbReference type="InterPro" id="IPR024163">
    <property type="entry name" value="Aerotolerance_reg_N"/>
</dbReference>
<dbReference type="RefSeq" id="WP_145201504.1">
    <property type="nucleotide sequence ID" value="NZ_CP036434.1"/>
</dbReference>